<dbReference type="SUPFAM" id="SSF56784">
    <property type="entry name" value="HAD-like"/>
    <property type="match status" value="1"/>
</dbReference>
<dbReference type="SFLD" id="SFLDS00003">
    <property type="entry name" value="Haloacid_Dehalogenase"/>
    <property type="match status" value="1"/>
</dbReference>
<dbReference type="PANTHER" id="PTHR46470:SF4">
    <property type="entry name" value="5-AMINO-6-(5-PHOSPHO-D-RIBITYLAMINO)URACIL PHOSPHATASE YIGB"/>
    <property type="match status" value="1"/>
</dbReference>
<dbReference type="SFLD" id="SFLDG01129">
    <property type="entry name" value="C1.5:_HAD__Beta-PGM__Phosphata"/>
    <property type="match status" value="1"/>
</dbReference>
<dbReference type="PRINTS" id="PR00413">
    <property type="entry name" value="HADHALOGNASE"/>
</dbReference>
<keyword evidence="3" id="KW-0460">Magnesium</keyword>
<dbReference type="Gene3D" id="3.40.50.1000">
    <property type="entry name" value="HAD superfamily/HAD-like"/>
    <property type="match status" value="1"/>
</dbReference>
<organism evidence="4 5">
    <name type="scientific">Paramicrobacterium chengjingii</name>
    <dbReference type="NCBI Taxonomy" id="2769067"/>
    <lineage>
        <taxon>Bacteria</taxon>
        <taxon>Bacillati</taxon>
        <taxon>Actinomycetota</taxon>
        <taxon>Actinomycetes</taxon>
        <taxon>Micrococcales</taxon>
        <taxon>Microbacteriaceae</taxon>
        <taxon>Paramicrobacterium</taxon>
    </lineage>
</organism>
<evidence type="ECO:0000256" key="2">
    <source>
        <dbReference type="ARBA" id="ARBA00022801"/>
    </source>
</evidence>
<comment type="cofactor">
    <cofactor evidence="1">
        <name>Mg(2+)</name>
        <dbReference type="ChEBI" id="CHEBI:18420"/>
    </cofactor>
</comment>
<dbReference type="RefSeq" id="WP_166988572.1">
    <property type="nucleotide sequence ID" value="NZ_CP061169.1"/>
</dbReference>
<evidence type="ECO:0000256" key="1">
    <source>
        <dbReference type="ARBA" id="ARBA00001946"/>
    </source>
</evidence>
<dbReference type="GO" id="GO:0016787">
    <property type="term" value="F:hydrolase activity"/>
    <property type="evidence" value="ECO:0007669"/>
    <property type="project" value="UniProtKB-KW"/>
</dbReference>
<dbReference type="Pfam" id="PF00702">
    <property type="entry name" value="Hydrolase"/>
    <property type="match status" value="1"/>
</dbReference>
<dbReference type="InterPro" id="IPR006439">
    <property type="entry name" value="HAD-SF_hydro_IA"/>
</dbReference>
<proteinExistence type="predicted"/>
<dbReference type="Proteomes" id="UP000662814">
    <property type="component" value="Chromosome"/>
</dbReference>
<dbReference type="NCBIfam" id="TIGR01509">
    <property type="entry name" value="HAD-SF-IA-v3"/>
    <property type="match status" value="1"/>
</dbReference>
<dbReference type="PANTHER" id="PTHR46470">
    <property type="entry name" value="N-ACYLNEURAMINATE-9-PHOSPHATASE"/>
    <property type="match status" value="1"/>
</dbReference>
<protein>
    <submittedName>
        <fullName evidence="4">HAD-IA family hydrolase</fullName>
    </submittedName>
</protein>
<gene>
    <name evidence="4" type="ORF">HCR76_04395</name>
</gene>
<dbReference type="EMBL" id="CP061169">
    <property type="protein sequence ID" value="QPZ39306.1"/>
    <property type="molecule type" value="Genomic_DNA"/>
</dbReference>
<accession>A0ABX6YKK8</accession>
<name>A0ABX6YKK8_9MICO</name>
<dbReference type="NCBIfam" id="TIGR01549">
    <property type="entry name" value="HAD-SF-IA-v1"/>
    <property type="match status" value="1"/>
</dbReference>
<dbReference type="InterPro" id="IPR036412">
    <property type="entry name" value="HAD-like_sf"/>
</dbReference>
<keyword evidence="2 4" id="KW-0378">Hydrolase</keyword>
<evidence type="ECO:0000313" key="5">
    <source>
        <dbReference type="Proteomes" id="UP000662814"/>
    </source>
</evidence>
<dbReference type="InterPro" id="IPR051400">
    <property type="entry name" value="HAD-like_hydrolase"/>
</dbReference>
<reference evidence="4 5" key="1">
    <citation type="submission" date="2020-12" db="EMBL/GenBank/DDBJ databases">
        <title>Microbacterium sp. HY060.</title>
        <authorList>
            <person name="Zhou J."/>
        </authorList>
    </citation>
    <scope>NUCLEOTIDE SEQUENCE [LARGE SCALE GENOMIC DNA]</scope>
    <source>
        <strain evidence="4 5">HY60</strain>
    </source>
</reference>
<evidence type="ECO:0000313" key="4">
    <source>
        <dbReference type="EMBL" id="QPZ39306.1"/>
    </source>
</evidence>
<keyword evidence="5" id="KW-1185">Reference proteome</keyword>
<sequence>MTRYALALFDLDDTLLDHRGAVVRGIRSHLDSLGPPYTDADIDGVSLWHDLEDAHYHRYLTGELTFAEQRRARALAFAAAHGVTLADHDADAWFDSYFVHYRDSWRLFDDALPCLDAVTSAGAKRGVITNGDPDFQRVKFERTGLTDRFEHVIASGAVGVSKPDPAIFRLACERFGVQPSEALYVGDRLMTDAVGAARAGLTGVWLNRFGDDLPEGAIGHGSGTDAAPESLAADNGVITVSSLEELGALM</sequence>
<dbReference type="InterPro" id="IPR023214">
    <property type="entry name" value="HAD_sf"/>
</dbReference>
<dbReference type="Gene3D" id="1.20.120.1600">
    <property type="match status" value="1"/>
</dbReference>
<evidence type="ECO:0000256" key="3">
    <source>
        <dbReference type="ARBA" id="ARBA00022842"/>
    </source>
</evidence>